<keyword evidence="3" id="KW-0862">Zinc</keyword>
<feature type="binding site" evidence="3">
    <location>
        <position position="385"/>
    </location>
    <ligand>
        <name>Zn(2+)</name>
        <dbReference type="ChEBI" id="CHEBI:29105"/>
        <label>2</label>
    </ligand>
</feature>
<proteinExistence type="inferred from homology"/>
<comment type="cofactor">
    <cofactor evidence="3">
        <name>Zn(2+)</name>
        <dbReference type="ChEBI" id="CHEBI:29105"/>
    </cofactor>
    <text evidence="3">Binds 2 Zn(2+) ions.</text>
</comment>
<feature type="binding site" evidence="3">
    <location>
        <position position="386"/>
    </location>
    <ligand>
        <name>Zn(2+)</name>
        <dbReference type="ChEBI" id="CHEBI:29105"/>
        <label>2</label>
    </ligand>
</feature>
<dbReference type="RefSeq" id="WP_275217792.1">
    <property type="nucleotide sequence ID" value="NZ_JAPHVQ010000004.1"/>
</dbReference>
<feature type="chain" id="PRO_5040900323" evidence="5">
    <location>
        <begin position="25"/>
        <end position="481"/>
    </location>
</feature>
<keyword evidence="3" id="KW-0460">Magnesium</keyword>
<dbReference type="EMBL" id="JAPHVQ010000004">
    <property type="protein sequence ID" value="MDE8034685.1"/>
    <property type="molecule type" value="Genomic_DNA"/>
</dbReference>
<keyword evidence="5" id="KW-0732">Signal</keyword>
<dbReference type="InterPro" id="IPR001952">
    <property type="entry name" value="Alkaline_phosphatase"/>
</dbReference>
<reference evidence="6" key="1">
    <citation type="submission" date="2022-11" db="EMBL/GenBank/DDBJ databases">
        <authorList>
            <person name="Kamali M."/>
            <person name="Peak L."/>
            <person name="Go Y.Y."/>
            <person name="Balasuriya U.B.R."/>
            <person name="Carossino M."/>
        </authorList>
    </citation>
    <scope>NUCLEOTIDE SEQUENCE</scope>
    <source>
        <strain evidence="6">4524</strain>
    </source>
</reference>
<sequence length="481" mass="52760">MKLSKIAFVFIAASTFHQSAIAQAEQVSPKSAKNVILLISDGAGINTWKAASYFRHGALGKEVYDKFDVKLFASTYPLNTSTKPTHSLKNSVKFDPKSLWKKDKSAYQHKGNLTNYTSYFSGYEYAQTDFTDSAAAATALASGQKTYNNAINWSNNDTRIKNIGEYVVESGRSLGVISSVQWSHATPAGFLSHNVNRNNYAEIAQEAVKSGRASVIMGAGHPYFDQNGKAIQPKSEKDFRFVGGKETWENLVAGKTDYKLIDSKADFAALAEGKLDFNGKQKILGTIPNNATLQFNRDGVTAGNLLENQPDLATMTLGALNVVSKNDKGFFLMVEGGAVDWAAHANNLPRLVEEQISFNFAVEAAVNWVEKNSSWDETLLIVTTDHGNGFLQGPDSNDKFYSEIINQGAGALPLVRWYSDNHTRELVPVFAKGFGAKHFLDIAKPEAGLGTYYKAAPESQFFVDNTDIFRTMLKAFAIKAE</sequence>
<keyword evidence="7" id="KW-1185">Reference proteome</keyword>
<dbReference type="CDD" id="cd16012">
    <property type="entry name" value="ALP"/>
    <property type="match status" value="1"/>
</dbReference>
<dbReference type="GO" id="GO:0004035">
    <property type="term" value="F:alkaline phosphatase activity"/>
    <property type="evidence" value="ECO:0007669"/>
    <property type="project" value="TreeGrafter"/>
</dbReference>
<feature type="binding site" evidence="3">
    <location>
        <position position="335"/>
    </location>
    <ligand>
        <name>Mg(2+)</name>
        <dbReference type="ChEBI" id="CHEBI:18420"/>
    </ligand>
</feature>
<evidence type="ECO:0000313" key="6">
    <source>
        <dbReference type="EMBL" id="MDE8034685.1"/>
    </source>
</evidence>
<comment type="caution">
    <text evidence="6">The sequence shown here is derived from an EMBL/GenBank/DDBJ whole genome shotgun (WGS) entry which is preliminary data.</text>
</comment>
<dbReference type="Pfam" id="PF00245">
    <property type="entry name" value="Alk_phosphatase"/>
    <property type="match status" value="1"/>
</dbReference>
<reference evidence="6" key="2">
    <citation type="journal article" date="2023" name="Pathogens">
        <title>Pathological Features and Genomic Characterization of an Actinobacillus equuli subsp. equuli Bearing Unique Virulence-Associated Genes from an Adult Horse with Pleuropneumonia.</title>
        <authorList>
            <person name="Kamali M."/>
            <person name="Carossino M."/>
            <person name="Del Piero F."/>
            <person name="Peak L."/>
            <person name="Mitchell M.S."/>
            <person name="Willette J."/>
            <person name="Baker R."/>
            <person name="Li F."/>
            <person name="Kenez A."/>
            <person name="Balasuriya U.B.R."/>
            <person name="Go Y.Y."/>
        </authorList>
    </citation>
    <scope>NUCLEOTIDE SEQUENCE</scope>
    <source>
        <strain evidence="6">4524</strain>
    </source>
</reference>
<feature type="binding site" evidence="3">
    <location>
        <position position="186"/>
    </location>
    <ligand>
        <name>Mg(2+)</name>
        <dbReference type="ChEBI" id="CHEBI:18420"/>
    </ligand>
</feature>
<dbReference type="SUPFAM" id="SSF53649">
    <property type="entry name" value="Alkaline phosphatase-like"/>
    <property type="match status" value="1"/>
</dbReference>
<accession>A0A9X4G4S3</accession>
<evidence type="ECO:0000256" key="5">
    <source>
        <dbReference type="SAM" id="SignalP"/>
    </source>
</evidence>
<comment type="cofactor">
    <cofactor evidence="3">
        <name>Mg(2+)</name>
        <dbReference type="ChEBI" id="CHEBI:18420"/>
    </cofactor>
    <text evidence="3">Binds 1 Mg(2+) ion.</text>
</comment>
<keyword evidence="3" id="KW-0479">Metal-binding</keyword>
<dbReference type="Gene3D" id="3.40.720.10">
    <property type="entry name" value="Alkaline Phosphatase, subunit A"/>
    <property type="match status" value="2"/>
</dbReference>
<dbReference type="SMART" id="SM00098">
    <property type="entry name" value="alkPPc"/>
    <property type="match status" value="1"/>
</dbReference>
<gene>
    <name evidence="6" type="ORF">OQ257_05845</name>
</gene>
<dbReference type="PANTHER" id="PTHR11596">
    <property type="entry name" value="ALKALINE PHOSPHATASE"/>
    <property type="match status" value="1"/>
</dbReference>
<feature type="binding site" evidence="3">
    <location>
        <position position="340"/>
    </location>
    <ligand>
        <name>Zn(2+)</name>
        <dbReference type="ChEBI" id="CHEBI:29105"/>
        <label>2</label>
    </ligand>
</feature>
<keyword evidence="1" id="KW-0597">Phosphoprotein</keyword>
<evidence type="ECO:0000256" key="4">
    <source>
        <dbReference type="RuleBase" id="RU003946"/>
    </source>
</evidence>
<evidence type="ECO:0000256" key="3">
    <source>
        <dbReference type="PIRSR" id="PIRSR601952-2"/>
    </source>
</evidence>
<feature type="binding site" evidence="3">
    <location>
        <position position="344"/>
    </location>
    <ligand>
        <name>Mg(2+)</name>
        <dbReference type="ChEBI" id="CHEBI:18420"/>
    </ligand>
</feature>
<organism evidence="6 7">
    <name type="scientific">Actinobacillus equuli subsp. equuli</name>
    <dbReference type="NCBI Taxonomy" id="202947"/>
    <lineage>
        <taxon>Bacteria</taxon>
        <taxon>Pseudomonadati</taxon>
        <taxon>Pseudomonadota</taxon>
        <taxon>Gammaproteobacteria</taxon>
        <taxon>Pasteurellales</taxon>
        <taxon>Pasteurellaceae</taxon>
        <taxon>Actinobacillus</taxon>
    </lineage>
</organism>
<feature type="binding site" evidence="3">
    <location>
        <position position="184"/>
    </location>
    <ligand>
        <name>Mg(2+)</name>
        <dbReference type="ChEBI" id="CHEBI:18420"/>
    </ligand>
</feature>
<dbReference type="GO" id="GO:0046872">
    <property type="term" value="F:metal ion binding"/>
    <property type="evidence" value="ECO:0007669"/>
    <property type="project" value="UniProtKB-KW"/>
</dbReference>
<dbReference type="PRINTS" id="PR00113">
    <property type="entry name" value="ALKPHPHTASE"/>
</dbReference>
<name>A0A9X4G4S3_ACTEU</name>
<feature type="active site" description="Phosphoserine intermediate" evidence="2">
    <location>
        <position position="133"/>
    </location>
</feature>
<feature type="signal peptide" evidence="5">
    <location>
        <begin position="1"/>
        <end position="24"/>
    </location>
</feature>
<evidence type="ECO:0000256" key="2">
    <source>
        <dbReference type="PIRSR" id="PIRSR601952-1"/>
    </source>
</evidence>
<evidence type="ECO:0000313" key="7">
    <source>
        <dbReference type="Proteomes" id="UP001142444"/>
    </source>
</evidence>
<dbReference type="Proteomes" id="UP001142444">
    <property type="component" value="Unassembled WGS sequence"/>
</dbReference>
<dbReference type="InterPro" id="IPR017850">
    <property type="entry name" value="Alkaline_phosphatase_core_sf"/>
</dbReference>
<evidence type="ECO:0000256" key="1">
    <source>
        <dbReference type="ARBA" id="ARBA00022553"/>
    </source>
</evidence>
<dbReference type="AlphaFoldDB" id="A0A9X4G4S3"/>
<comment type="similarity">
    <text evidence="4">Belongs to the alkaline phosphatase family.</text>
</comment>
<protein>
    <submittedName>
        <fullName evidence="6">Alkaline phosphatase</fullName>
    </submittedName>
</protein>
<dbReference type="PANTHER" id="PTHR11596:SF5">
    <property type="entry name" value="ALKALINE PHOSPHATASE"/>
    <property type="match status" value="1"/>
</dbReference>